<evidence type="ECO:0000259" key="5">
    <source>
        <dbReference type="Pfam" id="PF02518"/>
    </source>
</evidence>
<evidence type="ECO:0000256" key="2">
    <source>
        <dbReference type="ARBA" id="ARBA00022777"/>
    </source>
</evidence>
<keyword evidence="7" id="KW-1185">Reference proteome</keyword>
<dbReference type="EMBL" id="BSVA01000001">
    <property type="protein sequence ID" value="GMA90300.1"/>
    <property type="molecule type" value="Genomic_DNA"/>
</dbReference>
<name>A0ABQ6JPT0_9MICO</name>
<evidence type="ECO:0000256" key="4">
    <source>
        <dbReference type="SAM" id="Phobius"/>
    </source>
</evidence>
<dbReference type="Pfam" id="PF02518">
    <property type="entry name" value="HATPase_c"/>
    <property type="match status" value="1"/>
</dbReference>
<keyword evidence="4" id="KW-1133">Transmembrane helix</keyword>
<evidence type="ECO:0000313" key="6">
    <source>
        <dbReference type="EMBL" id="GMA90300.1"/>
    </source>
</evidence>
<feature type="transmembrane region" description="Helical" evidence="4">
    <location>
        <begin position="62"/>
        <end position="81"/>
    </location>
</feature>
<accession>A0ABQ6JPT0</accession>
<feature type="transmembrane region" description="Helical" evidence="4">
    <location>
        <begin position="30"/>
        <end position="56"/>
    </location>
</feature>
<feature type="domain" description="Histidine kinase/HSP90-like ATPase" evidence="5">
    <location>
        <begin position="313"/>
        <end position="401"/>
    </location>
</feature>
<keyword evidence="4" id="KW-0812">Transmembrane</keyword>
<evidence type="ECO:0000256" key="3">
    <source>
        <dbReference type="ARBA" id="ARBA00023012"/>
    </source>
</evidence>
<dbReference type="InterPro" id="IPR050482">
    <property type="entry name" value="Sensor_HK_TwoCompSys"/>
</dbReference>
<organism evidence="6 7">
    <name type="scientific">Homoserinibacter gongjuensis</name>
    <dbReference type="NCBI Taxonomy" id="1162968"/>
    <lineage>
        <taxon>Bacteria</taxon>
        <taxon>Bacillati</taxon>
        <taxon>Actinomycetota</taxon>
        <taxon>Actinomycetes</taxon>
        <taxon>Micrococcales</taxon>
        <taxon>Microbacteriaceae</taxon>
        <taxon>Homoserinibacter</taxon>
    </lineage>
</organism>
<feature type="transmembrane region" description="Helical" evidence="4">
    <location>
        <begin position="116"/>
        <end position="138"/>
    </location>
</feature>
<reference evidence="7" key="1">
    <citation type="journal article" date="2019" name="Int. J. Syst. Evol. Microbiol.">
        <title>The Global Catalogue of Microorganisms (GCM) 10K type strain sequencing project: providing services to taxonomists for standard genome sequencing and annotation.</title>
        <authorList>
            <consortium name="The Broad Institute Genomics Platform"/>
            <consortium name="The Broad Institute Genome Sequencing Center for Infectious Disease"/>
            <person name="Wu L."/>
            <person name="Ma J."/>
        </authorList>
    </citation>
    <scope>NUCLEOTIDE SEQUENCE [LARGE SCALE GENOMIC DNA]</scope>
    <source>
        <strain evidence="7">NBRC 108755</strain>
    </source>
</reference>
<dbReference type="InterPro" id="IPR036890">
    <property type="entry name" value="HATPase_C_sf"/>
</dbReference>
<evidence type="ECO:0000256" key="1">
    <source>
        <dbReference type="ARBA" id="ARBA00022679"/>
    </source>
</evidence>
<proteinExistence type="predicted"/>
<dbReference type="SUPFAM" id="SSF55874">
    <property type="entry name" value="ATPase domain of HSP90 chaperone/DNA topoisomerase II/histidine kinase"/>
    <property type="match status" value="1"/>
</dbReference>
<gene>
    <name evidence="6" type="ORF">GCM10025869_08290</name>
</gene>
<dbReference type="Proteomes" id="UP001157069">
    <property type="component" value="Unassembled WGS sequence"/>
</dbReference>
<keyword evidence="1" id="KW-0808">Transferase</keyword>
<dbReference type="RefSeq" id="WP_284297967.1">
    <property type="nucleotide sequence ID" value="NZ_BSVA01000001.1"/>
</dbReference>
<dbReference type="Gene3D" id="3.30.565.10">
    <property type="entry name" value="Histidine kinase-like ATPase, C-terminal domain"/>
    <property type="match status" value="1"/>
</dbReference>
<feature type="transmembrane region" description="Helical" evidence="4">
    <location>
        <begin position="88"/>
        <end position="110"/>
    </location>
</feature>
<protein>
    <recommendedName>
        <fullName evidence="5">Histidine kinase/HSP90-like ATPase domain-containing protein</fullName>
    </recommendedName>
</protein>
<sequence>MTAAPPPATSVSTPGEWVVPLREAALTARAALVTGVVAMSLVLVAVLAAVGVILPLAQPGSLVPWVPLALVPLAACCVAGWRWQPIPVLGCVAIAVTVSASLAALTLAAAASPAQASAGTAGFMLSMSTNLAVVIGIASDRWTGGLAGALAGFAIGEGTIAVTAAVVSLPYRLDVPPIAIAAAVVIAYALVPLARRRSRRGTASLQEADRRTRARRLRESEGRESIALLHDTLLGELAVLAHREPGALDETERARIVRSLESSAVLPLLHAEPPAPDGVAAWLVSIGAAGGVTVRLEGEVTALDRVSEPAASAMRAALAQCLVNVVRHAGVTEAWLAAAADAGEVSVTIVDEGVGFDPDAVPHDRLGLSESVVGRLERCGGTVRVWSSPGAGTSVHVTIPAAVLV</sequence>
<keyword evidence="3" id="KW-0902">Two-component regulatory system</keyword>
<feature type="transmembrane region" description="Helical" evidence="4">
    <location>
        <begin position="175"/>
        <end position="194"/>
    </location>
</feature>
<keyword evidence="2" id="KW-0418">Kinase</keyword>
<dbReference type="InterPro" id="IPR003594">
    <property type="entry name" value="HATPase_dom"/>
</dbReference>
<dbReference type="PANTHER" id="PTHR24421:SF61">
    <property type="entry name" value="OXYGEN SENSOR HISTIDINE KINASE NREB"/>
    <property type="match status" value="1"/>
</dbReference>
<dbReference type="PANTHER" id="PTHR24421">
    <property type="entry name" value="NITRATE/NITRITE SENSOR PROTEIN NARX-RELATED"/>
    <property type="match status" value="1"/>
</dbReference>
<comment type="caution">
    <text evidence="6">The sequence shown here is derived from an EMBL/GenBank/DDBJ whole genome shotgun (WGS) entry which is preliminary data.</text>
</comment>
<feature type="transmembrane region" description="Helical" evidence="4">
    <location>
        <begin position="145"/>
        <end position="169"/>
    </location>
</feature>
<keyword evidence="4" id="KW-0472">Membrane</keyword>
<evidence type="ECO:0000313" key="7">
    <source>
        <dbReference type="Proteomes" id="UP001157069"/>
    </source>
</evidence>